<feature type="domain" description="Large polyvalent protein-associated" evidence="1">
    <location>
        <begin position="186"/>
        <end position="257"/>
    </location>
</feature>
<dbReference type="InterPro" id="IPR041047">
    <property type="entry name" value="LPD1"/>
</dbReference>
<accession>A0A3N5YM13</accession>
<dbReference type="NCBIfam" id="NF041907">
    <property type="entry name" value="CLCA_X"/>
    <property type="match status" value="1"/>
</dbReference>
<dbReference type="OrthoDB" id="343736at2"/>
<dbReference type="AlphaFoldDB" id="A0A3N5YM13"/>
<dbReference type="Proteomes" id="UP000275281">
    <property type="component" value="Unassembled WGS sequence"/>
</dbReference>
<reference evidence="2 3" key="1">
    <citation type="submission" date="2018-11" db="EMBL/GenBank/DDBJ databases">
        <authorList>
            <person name="Ye M.-Q."/>
            <person name="Du Z.-J."/>
        </authorList>
    </citation>
    <scope>NUCLEOTIDE SEQUENCE [LARGE SCALE GENOMIC DNA]</scope>
    <source>
        <strain evidence="2 3">U0105</strain>
    </source>
</reference>
<sequence length="263" mass="29608">MSHTSSRLHREFYRNGPSHRDGADVTFGDIVKIFGFKTASIGNWVTKQEQQIAANLFFDAFCDLMTILQVPEKVISLNGTLSINFGKGGQKHSAAHYNAATKTLSLAKNAGAGALSHEWFHGFDHYIATRLFQGAQGDKFASELWLQNNQIKPHPLNQMLEDCYQHIFLKPGSDEVSDLFVRSRDADKSLNIYYYALPQEVCARAFEAFVQDSPVKNTFLVQGTKQSMDAKLGLYPSPEQRQVIHGFFSRYFYQLGLAIDKQG</sequence>
<protein>
    <recommendedName>
        <fullName evidence="1">Large polyvalent protein-associated domain-containing protein</fullName>
    </recommendedName>
</protein>
<evidence type="ECO:0000259" key="1">
    <source>
        <dbReference type="Pfam" id="PF18796"/>
    </source>
</evidence>
<dbReference type="EMBL" id="RPOK01000003">
    <property type="protein sequence ID" value="RPJ66271.1"/>
    <property type="molecule type" value="Genomic_DNA"/>
</dbReference>
<comment type="caution">
    <text evidence="2">The sequence shown here is derived from an EMBL/GenBank/DDBJ whole genome shotgun (WGS) entry which is preliminary data.</text>
</comment>
<evidence type="ECO:0000313" key="3">
    <source>
        <dbReference type="Proteomes" id="UP000275281"/>
    </source>
</evidence>
<evidence type="ECO:0000313" key="2">
    <source>
        <dbReference type="EMBL" id="RPJ66271.1"/>
    </source>
</evidence>
<organism evidence="2 3">
    <name type="scientific">Alteromonas sediminis</name>
    <dbReference type="NCBI Taxonomy" id="2259342"/>
    <lineage>
        <taxon>Bacteria</taxon>
        <taxon>Pseudomonadati</taxon>
        <taxon>Pseudomonadota</taxon>
        <taxon>Gammaproteobacteria</taxon>
        <taxon>Alteromonadales</taxon>
        <taxon>Alteromonadaceae</taxon>
        <taxon>Alteromonas/Salinimonas group</taxon>
        <taxon>Alteromonas</taxon>
    </lineage>
</organism>
<gene>
    <name evidence="2" type="ORF">DRW07_09240</name>
</gene>
<dbReference type="Pfam" id="PF18796">
    <property type="entry name" value="LPD1"/>
    <property type="match status" value="1"/>
</dbReference>
<name>A0A3N5YM13_9ALTE</name>
<proteinExistence type="predicted"/>
<keyword evidence="3" id="KW-1185">Reference proteome</keyword>
<dbReference type="RefSeq" id="WP_124027631.1">
    <property type="nucleotide sequence ID" value="NZ_JBHRSN010000006.1"/>
</dbReference>